<comment type="subcellular location">
    <subcellularLocation>
        <location evidence="1">Membrane</location>
        <topology evidence="1">Multi-pass membrane protein</topology>
    </subcellularLocation>
</comment>
<dbReference type="InterPro" id="IPR001991">
    <property type="entry name" value="Na-dicarboxylate_symporter"/>
</dbReference>
<dbReference type="OrthoDB" id="9766690at2"/>
<dbReference type="PANTHER" id="PTHR42865:SF10">
    <property type="entry name" value="SODIUM:DICARBOXYLATE SYMPORTER FAMILY PROTEIN"/>
    <property type="match status" value="1"/>
</dbReference>
<keyword evidence="3 6" id="KW-0812">Transmembrane</keyword>
<keyword evidence="5 6" id="KW-0472">Membrane</keyword>
<feature type="transmembrane region" description="Helical" evidence="6">
    <location>
        <begin position="222"/>
        <end position="246"/>
    </location>
</feature>
<feature type="transmembrane region" description="Helical" evidence="6">
    <location>
        <begin position="144"/>
        <end position="166"/>
    </location>
</feature>
<keyword evidence="2" id="KW-0813">Transport</keyword>
<feature type="transmembrane region" description="Helical" evidence="6">
    <location>
        <begin position="315"/>
        <end position="341"/>
    </location>
</feature>
<evidence type="ECO:0000256" key="4">
    <source>
        <dbReference type="ARBA" id="ARBA00022989"/>
    </source>
</evidence>
<sequence length="412" mass="42320">MSGATRILAALVFGLILGLTSTAIDASWTKRAIPVAELVGGIWLDALKMTIIPLVVALLVTSISASTEVARTSRLAGISLISFVALLGMSALLSAFLTPALLQAWPLSAEFAAGLSSGLPGIEKRPEVVGFADFLRAIVPSNPIAAAANDAILPVIVFTIVFAFALTRLPDEPRQQLSSFFKALSALMLIMIGWILWLAPIGVLALAYTLGARAGLSAFGALLHYIVLVSSVGLVIWLLAYLLAVFGAKLSFTKFASAVAPAQAVAISTQSSLASLPAMLRGAETLGVSPNTSGTVLPLAVAVFRVTGPAMNLAVVLYIAHWLGVAVGPAQLAAAIVTAAITSMGSPSLPGQIGFITATAPIAIAAGVPIEPLLLLVAVENIPDVVRTFGNVTMNVAATATFARRVKSSLPA</sequence>
<dbReference type="AlphaFoldDB" id="A0A844XV17"/>
<evidence type="ECO:0000256" key="2">
    <source>
        <dbReference type="ARBA" id="ARBA00022448"/>
    </source>
</evidence>
<dbReference type="InterPro" id="IPR036458">
    <property type="entry name" value="Na:dicarbo_symporter_sf"/>
</dbReference>
<evidence type="ECO:0000256" key="3">
    <source>
        <dbReference type="ARBA" id="ARBA00022692"/>
    </source>
</evidence>
<keyword evidence="8" id="KW-1185">Reference proteome</keyword>
<dbReference type="PRINTS" id="PR00173">
    <property type="entry name" value="EDTRNSPORT"/>
</dbReference>
<dbReference type="GO" id="GO:0005886">
    <property type="term" value="C:plasma membrane"/>
    <property type="evidence" value="ECO:0007669"/>
    <property type="project" value="TreeGrafter"/>
</dbReference>
<name>A0A844XV17_9SPHN</name>
<feature type="transmembrane region" description="Helical" evidence="6">
    <location>
        <begin position="187"/>
        <end position="210"/>
    </location>
</feature>
<feature type="transmembrane region" description="Helical" evidence="6">
    <location>
        <begin position="353"/>
        <end position="379"/>
    </location>
</feature>
<dbReference type="SUPFAM" id="SSF118215">
    <property type="entry name" value="Proton glutamate symport protein"/>
    <property type="match status" value="1"/>
</dbReference>
<dbReference type="Gene3D" id="1.10.3860.10">
    <property type="entry name" value="Sodium:dicarboxylate symporter"/>
    <property type="match status" value="1"/>
</dbReference>
<protein>
    <submittedName>
        <fullName evidence="7">Cation:dicarboxylase symporter family transporter</fullName>
    </submittedName>
</protein>
<feature type="transmembrane region" description="Helical" evidence="6">
    <location>
        <begin position="75"/>
        <end position="97"/>
    </location>
</feature>
<dbReference type="GO" id="GO:0015293">
    <property type="term" value="F:symporter activity"/>
    <property type="evidence" value="ECO:0007669"/>
    <property type="project" value="InterPro"/>
</dbReference>
<evidence type="ECO:0000313" key="7">
    <source>
        <dbReference type="EMBL" id="MXO49741.1"/>
    </source>
</evidence>
<dbReference type="PANTHER" id="PTHR42865">
    <property type="entry name" value="PROTON/GLUTAMATE-ASPARTATE SYMPORTER"/>
    <property type="match status" value="1"/>
</dbReference>
<keyword evidence="4 6" id="KW-1133">Transmembrane helix</keyword>
<dbReference type="Proteomes" id="UP000444185">
    <property type="component" value="Unassembled WGS sequence"/>
</dbReference>
<evidence type="ECO:0000313" key="8">
    <source>
        <dbReference type="Proteomes" id="UP000444185"/>
    </source>
</evidence>
<dbReference type="EMBL" id="WTYF01000003">
    <property type="protein sequence ID" value="MXO49741.1"/>
    <property type="molecule type" value="Genomic_DNA"/>
</dbReference>
<dbReference type="RefSeq" id="WP_160606087.1">
    <property type="nucleotide sequence ID" value="NZ_WTYF01000003.1"/>
</dbReference>
<evidence type="ECO:0000256" key="1">
    <source>
        <dbReference type="ARBA" id="ARBA00004141"/>
    </source>
</evidence>
<evidence type="ECO:0000256" key="6">
    <source>
        <dbReference type="SAM" id="Phobius"/>
    </source>
</evidence>
<accession>A0A844XV17</accession>
<dbReference type="Pfam" id="PF00375">
    <property type="entry name" value="SDF"/>
    <property type="match status" value="1"/>
</dbReference>
<gene>
    <name evidence="7" type="ORF">GRI42_00280</name>
</gene>
<evidence type="ECO:0000256" key="5">
    <source>
        <dbReference type="ARBA" id="ARBA00023136"/>
    </source>
</evidence>
<organism evidence="7 8">
    <name type="scientific">Qipengyuania gaetbuli</name>
    <dbReference type="NCBI Taxonomy" id="266952"/>
    <lineage>
        <taxon>Bacteria</taxon>
        <taxon>Pseudomonadati</taxon>
        <taxon>Pseudomonadota</taxon>
        <taxon>Alphaproteobacteria</taxon>
        <taxon>Sphingomonadales</taxon>
        <taxon>Erythrobacteraceae</taxon>
        <taxon>Qipengyuania</taxon>
    </lineage>
</organism>
<feature type="transmembrane region" description="Helical" evidence="6">
    <location>
        <begin position="42"/>
        <end position="63"/>
    </location>
</feature>
<proteinExistence type="predicted"/>
<reference evidence="7 8" key="1">
    <citation type="submission" date="2019-12" db="EMBL/GenBank/DDBJ databases">
        <title>Genomic-based taxomic classification of the family Erythrobacteraceae.</title>
        <authorList>
            <person name="Xu L."/>
        </authorList>
    </citation>
    <scope>NUCLEOTIDE SEQUENCE [LARGE SCALE GENOMIC DNA]</scope>
    <source>
        <strain evidence="7 8">DSM 16225</strain>
    </source>
</reference>
<comment type="caution">
    <text evidence="7">The sequence shown here is derived from an EMBL/GenBank/DDBJ whole genome shotgun (WGS) entry which is preliminary data.</text>
</comment>